<protein>
    <submittedName>
        <fullName evidence="1">Uncharacterized protein</fullName>
    </submittedName>
</protein>
<comment type="caution">
    <text evidence="1">The sequence shown here is derived from an EMBL/GenBank/DDBJ whole genome shotgun (WGS) entry which is preliminary data.</text>
</comment>
<feature type="non-terminal residue" evidence="1">
    <location>
        <position position="74"/>
    </location>
</feature>
<organism evidence="1 2">
    <name type="scientific">Apolygus lucorum</name>
    <name type="common">Small green plant bug</name>
    <name type="synonym">Lygocoris lucorum</name>
    <dbReference type="NCBI Taxonomy" id="248454"/>
    <lineage>
        <taxon>Eukaryota</taxon>
        <taxon>Metazoa</taxon>
        <taxon>Ecdysozoa</taxon>
        <taxon>Arthropoda</taxon>
        <taxon>Hexapoda</taxon>
        <taxon>Insecta</taxon>
        <taxon>Pterygota</taxon>
        <taxon>Neoptera</taxon>
        <taxon>Paraneoptera</taxon>
        <taxon>Hemiptera</taxon>
        <taxon>Heteroptera</taxon>
        <taxon>Panheteroptera</taxon>
        <taxon>Cimicomorpha</taxon>
        <taxon>Miridae</taxon>
        <taxon>Mirini</taxon>
        <taxon>Apolygus</taxon>
    </lineage>
</organism>
<evidence type="ECO:0000313" key="1">
    <source>
        <dbReference type="EMBL" id="KAF6215712.1"/>
    </source>
</evidence>
<gene>
    <name evidence="1" type="ORF">GE061_000043</name>
</gene>
<accession>A0A8S9Y340</accession>
<proteinExistence type="predicted"/>
<dbReference type="Proteomes" id="UP000466442">
    <property type="component" value="Linkage Group LG1"/>
</dbReference>
<sequence length="74" mass="8068">CWKTQGKGPLTEILDSGGIRQVTLSTFILNHQNLDANPTAVIMMGIEGGKTVVAEDFGEEIFRRLGITSDIHPE</sequence>
<evidence type="ECO:0000313" key="2">
    <source>
        <dbReference type="Proteomes" id="UP000466442"/>
    </source>
</evidence>
<name>A0A8S9Y340_APOLU</name>
<dbReference type="AlphaFoldDB" id="A0A8S9Y340"/>
<dbReference type="EMBL" id="WIXP02000001">
    <property type="protein sequence ID" value="KAF6215712.1"/>
    <property type="molecule type" value="Genomic_DNA"/>
</dbReference>
<reference evidence="1" key="1">
    <citation type="journal article" date="2021" name="Mol. Ecol. Resour.">
        <title>Apolygus lucorum genome provides insights into omnivorousness and mesophyll feeding.</title>
        <authorList>
            <person name="Liu Y."/>
            <person name="Liu H."/>
            <person name="Wang H."/>
            <person name="Huang T."/>
            <person name="Liu B."/>
            <person name="Yang B."/>
            <person name="Yin L."/>
            <person name="Li B."/>
            <person name="Zhang Y."/>
            <person name="Zhang S."/>
            <person name="Jiang F."/>
            <person name="Zhang X."/>
            <person name="Ren Y."/>
            <person name="Wang B."/>
            <person name="Wang S."/>
            <person name="Lu Y."/>
            <person name="Wu K."/>
            <person name="Fan W."/>
            <person name="Wang G."/>
        </authorList>
    </citation>
    <scope>NUCLEOTIDE SEQUENCE</scope>
    <source>
        <strain evidence="1">12Hb</strain>
    </source>
</reference>
<keyword evidence="2" id="KW-1185">Reference proteome</keyword>